<dbReference type="STRING" id="1293054.HSACCH_00206"/>
<dbReference type="InterPro" id="IPR013783">
    <property type="entry name" value="Ig-like_fold"/>
</dbReference>
<dbReference type="InParanoid" id="M5EAS0"/>
<dbReference type="RefSeq" id="WP_005487210.1">
    <property type="nucleotide sequence ID" value="NZ_CAUI01000005.1"/>
</dbReference>
<keyword evidence="2" id="KW-1185">Reference proteome</keyword>
<dbReference type="EMBL" id="CAUI01000005">
    <property type="protein sequence ID" value="CCU77837.1"/>
    <property type="molecule type" value="Genomic_DNA"/>
</dbReference>
<accession>M5EAS0</accession>
<evidence type="ECO:0000313" key="1">
    <source>
        <dbReference type="EMBL" id="CCU77837.1"/>
    </source>
</evidence>
<dbReference type="SUPFAM" id="SSF117074">
    <property type="entry name" value="Hypothetical protein PA1324"/>
    <property type="match status" value="2"/>
</dbReference>
<dbReference type="AlphaFoldDB" id="M5EAS0"/>
<sequence>MKKLIILILIYLIFFFAVQIVFSQGFEESNPEIETSIVLLTLFDINKEMVYEKNDFFELFYFKEEDYVLLPANLIVPYLDVELNFNRELSILILTKANKEVIIDLKDKKYIDHPEWDTEEPIIYGGEFYLSKKVFSYLTNYKISWNNSFQELLVEGEFIEDLSQDQILDLDEKKDLYQKEKEEILGDELRGFQLSSVHYRVELELEDRIFSELSKNIRGDLNFYGRVNNWAYFINNNLSYNLNNQDVEYELDKIKFKYQENNMLIIAGDHDLNLKNTMGKIDMQGLYFSLPDRLSFKLIPYTTLKINVKKGDDLSIIINNKLAKKEVIKRDREFLIENLELRAGYLNKIEIIIIDEDGNKSIKTKYLAGSSNILQPKVKEIELMAGRFRDSNFSDNEWEGYFGSIRSNYALNDKLSFNLESTIYNESENPDSESENEILSSITGFALRLGGSTVINLDWLVAGEFDNLENGAQAELLFSMLKGYIKGVYIYFPPEIEEYMEEEEGEDKSISMKLDLTNNWSINPTIGQRKTLENRLDESDYYKFRVIYNPNWRNYNSVSLLYEDNRQDYLISDTENNLYLFEGNEIKKGVALVNNLYGNTFRITSELAYYDNDLEIYNFPPDNYQGNYQDYEAELSVYKRINNYLFISLNYDGEQQRDNLGLRYYDRIYDGQIRLSFSDRASLTLSTERREEESENLISEESSLKLKYYFNREFSVSAELNDYQGELLADYQSLLLSGDYYFPDNPGYIRLFGEYIVPEDGQNGISFGGAYDIIRDDESGIVIEAGREYQNFLNGEYEEYVTISYSHALSFIGSEKKNTRFTDFEPRPIVAGYVYLDQNYNGVMDPGEKRLKDISMRLDSIMTETDEDGFFIFKPYFNDLYLLNFDYRNLIADYTPVTKEILVRVKDNQNIMQNFGLTINGSISGKVYLDKNANGNKDENEEYLVWAGLAVGNLNKKDYTDQRGEFYFENIPLGYHKLNLLKESLPKGTRPLNGYEQDIYITEDRLDHHDIDIPIIYGD</sequence>
<dbReference type="OrthoDB" id="2110000at2"/>
<evidence type="ECO:0000313" key="2">
    <source>
        <dbReference type="Proteomes" id="UP000012063"/>
    </source>
</evidence>
<gene>
    <name evidence="1" type="ORF">HSACCH_00206</name>
</gene>
<dbReference type="Proteomes" id="UP000012063">
    <property type="component" value="Unassembled WGS sequence"/>
</dbReference>
<protein>
    <submittedName>
        <fullName evidence="1">Uncharacterized protein</fullName>
    </submittedName>
</protein>
<organism evidence="1 2">
    <name type="scientific">Halanaerobium saccharolyticum subsp. saccharolyticum DSM 6643</name>
    <dbReference type="NCBI Taxonomy" id="1293054"/>
    <lineage>
        <taxon>Bacteria</taxon>
        <taxon>Bacillati</taxon>
        <taxon>Bacillota</taxon>
        <taxon>Clostridia</taxon>
        <taxon>Halanaerobiales</taxon>
        <taxon>Halanaerobiaceae</taxon>
        <taxon>Halanaerobium</taxon>
    </lineage>
</organism>
<name>M5EAS0_9FIRM</name>
<dbReference type="Gene3D" id="2.60.40.10">
    <property type="entry name" value="Immunoglobulins"/>
    <property type="match status" value="2"/>
</dbReference>
<comment type="caution">
    <text evidence="1">The sequence shown here is derived from an EMBL/GenBank/DDBJ whole genome shotgun (WGS) entry which is preliminary data.</text>
</comment>
<proteinExistence type="predicted"/>
<reference evidence="2" key="1">
    <citation type="journal article" date="2013" name="Genome Announc.">
        <title>Genome Sequence of Halanaerobium saccharolyticum subsp. saccharolyticum Strain DSM 6643T, a Halophilic Hydrogen-Producing Bacterium.</title>
        <authorList>
            <person name="Kivisto A."/>
            <person name="Larjo A."/>
            <person name="Ciranna A."/>
            <person name="Santala V."/>
            <person name="Roos C."/>
            <person name="Karp M."/>
        </authorList>
    </citation>
    <scope>NUCLEOTIDE SEQUENCE [LARGE SCALE GENOMIC DNA]</scope>
    <source>
        <strain evidence="2">DSM 6643</strain>
    </source>
</reference>
<dbReference type="eggNOG" id="COG3188">
    <property type="taxonomic scope" value="Bacteria"/>
</dbReference>